<dbReference type="PANTHER" id="PTHR33198:SF19">
    <property type="entry name" value="CCHC-TYPE DOMAIN-CONTAINING PROTEIN"/>
    <property type="match status" value="1"/>
</dbReference>
<dbReference type="OrthoDB" id="6629284at2759"/>
<dbReference type="PANTHER" id="PTHR33198">
    <property type="entry name" value="ANK_REP_REGION DOMAIN-CONTAINING PROTEIN-RELATED"/>
    <property type="match status" value="1"/>
</dbReference>
<keyword evidence="2" id="KW-1185">Reference proteome</keyword>
<accession>A0A8K0G8R5</accession>
<dbReference type="Proteomes" id="UP000801492">
    <property type="component" value="Unassembled WGS sequence"/>
</dbReference>
<protein>
    <submittedName>
        <fullName evidence="1">Uncharacterized protein</fullName>
    </submittedName>
</protein>
<name>A0A8K0G8R5_IGNLU</name>
<proteinExistence type="predicted"/>
<dbReference type="EMBL" id="VTPC01008442">
    <property type="protein sequence ID" value="KAF2892827.1"/>
    <property type="molecule type" value="Genomic_DNA"/>
</dbReference>
<evidence type="ECO:0000313" key="2">
    <source>
        <dbReference type="Proteomes" id="UP000801492"/>
    </source>
</evidence>
<reference evidence="1" key="1">
    <citation type="submission" date="2019-08" db="EMBL/GenBank/DDBJ databases">
        <title>The genome of the North American firefly Photinus pyralis.</title>
        <authorList>
            <consortium name="Photinus pyralis genome working group"/>
            <person name="Fallon T.R."/>
            <person name="Sander Lower S.E."/>
            <person name="Weng J.-K."/>
        </authorList>
    </citation>
    <scope>NUCLEOTIDE SEQUENCE</scope>
    <source>
        <strain evidence="1">TRF0915ILg1</strain>
        <tissue evidence="1">Whole body</tissue>
    </source>
</reference>
<sequence length="222" mass="25786">METRSEVRGDAAHESSTMVIRSHIIGKVSEYSLNEDFEVYLERLEQYVLANMVEDDRKGSVFLTVISPEVYRILRDLCDPVLPKDRSYEELCALLRKQFAPQLSVFRKRIEFYESKQSFNETISEWYVRIKNLAIPCKFGAVLEGNLKDRFVTGLRRGPVLDRLCEDGQEKTLTELVDIALQKEASLKQQINAVVQDMNKMTVKGKVYKKKEQPRNEKKKKS</sequence>
<comment type="caution">
    <text evidence="1">The sequence shown here is derived from an EMBL/GenBank/DDBJ whole genome shotgun (WGS) entry which is preliminary data.</text>
</comment>
<dbReference type="AlphaFoldDB" id="A0A8K0G8R5"/>
<evidence type="ECO:0000313" key="1">
    <source>
        <dbReference type="EMBL" id="KAF2892827.1"/>
    </source>
</evidence>
<gene>
    <name evidence="1" type="ORF">ILUMI_13345</name>
</gene>
<organism evidence="1 2">
    <name type="scientific">Ignelater luminosus</name>
    <name type="common">Cucubano</name>
    <name type="synonym">Pyrophorus luminosus</name>
    <dbReference type="NCBI Taxonomy" id="2038154"/>
    <lineage>
        <taxon>Eukaryota</taxon>
        <taxon>Metazoa</taxon>
        <taxon>Ecdysozoa</taxon>
        <taxon>Arthropoda</taxon>
        <taxon>Hexapoda</taxon>
        <taxon>Insecta</taxon>
        <taxon>Pterygota</taxon>
        <taxon>Neoptera</taxon>
        <taxon>Endopterygota</taxon>
        <taxon>Coleoptera</taxon>
        <taxon>Polyphaga</taxon>
        <taxon>Elateriformia</taxon>
        <taxon>Elateroidea</taxon>
        <taxon>Elateridae</taxon>
        <taxon>Agrypninae</taxon>
        <taxon>Pyrophorini</taxon>
        <taxon>Ignelater</taxon>
    </lineage>
</organism>